<gene>
    <name evidence="1" type="ORF">SALB_00935</name>
</gene>
<dbReference type="eggNOG" id="ENOG5033ZRM">
    <property type="taxonomic scope" value="Bacteria"/>
</dbReference>
<dbReference type="AlphaFoldDB" id="A0A059VMW4"/>
<proteinExistence type="predicted"/>
<sequence length="105" mass="11678">MINHTMFVQFTEPIPDTDLDQYLADVETAAKNTGSLLTFAARRHIRVPGEEQIPAFIATAVVQLGVADLEALGTLFASPEVDEVFDTWRARYPYKAAWANHETLA</sequence>
<comment type="caution">
    <text evidence="1">The sequence shown here is derived from an EMBL/GenBank/DDBJ whole genome shotgun (WGS) entry which is preliminary data.</text>
</comment>
<name>A0A059VMW4_STRNR</name>
<dbReference type="Proteomes" id="UP000288351">
    <property type="component" value="Unassembled WGS sequence"/>
</dbReference>
<organism evidence="1 2">
    <name type="scientific">Streptomyces noursei</name>
    <name type="common">Streptomyces albulus</name>
    <dbReference type="NCBI Taxonomy" id="1971"/>
    <lineage>
        <taxon>Bacteria</taxon>
        <taxon>Bacillati</taxon>
        <taxon>Actinomycetota</taxon>
        <taxon>Actinomycetes</taxon>
        <taxon>Kitasatosporales</taxon>
        <taxon>Streptomycetaceae</taxon>
        <taxon>Streptomyces</taxon>
    </lineage>
</organism>
<evidence type="ECO:0000313" key="2">
    <source>
        <dbReference type="Proteomes" id="UP000288351"/>
    </source>
</evidence>
<dbReference type="RefSeq" id="WP_016570573.1">
    <property type="nucleotide sequence ID" value="NZ_BHXC01000006.1"/>
</dbReference>
<dbReference type="STRING" id="68570.DC74_126"/>
<dbReference type="EMBL" id="BHXC01000006">
    <property type="protein sequence ID" value="GCB88265.1"/>
    <property type="molecule type" value="Genomic_DNA"/>
</dbReference>
<reference evidence="1 2" key="1">
    <citation type="journal article" date="2019" name="Microbiol. Resour. Announc.">
        <title>Draft Genome Sequence of the Most Traditional epsilon-Poly-l-Lysine Producer, Streptomyces albulus NBRC14147.</title>
        <authorList>
            <person name="Yamanaka K."/>
            <person name="Hamano Y."/>
        </authorList>
    </citation>
    <scope>NUCLEOTIDE SEQUENCE [LARGE SCALE GENOMIC DNA]</scope>
    <source>
        <strain evidence="1 2">NBRC 14147</strain>
    </source>
</reference>
<accession>A0A059VMW4</accession>
<evidence type="ECO:0000313" key="1">
    <source>
        <dbReference type="EMBL" id="GCB88265.1"/>
    </source>
</evidence>
<protein>
    <submittedName>
        <fullName evidence="1">Uncharacterized protein</fullName>
    </submittedName>
</protein>